<dbReference type="EMBL" id="JAHUTJ010059904">
    <property type="protein sequence ID" value="MED6288149.1"/>
    <property type="molecule type" value="Genomic_DNA"/>
</dbReference>
<dbReference type="Proteomes" id="UP001352852">
    <property type="component" value="Unassembled WGS sequence"/>
</dbReference>
<organism evidence="3 4">
    <name type="scientific">Characodon lateralis</name>
    <dbReference type="NCBI Taxonomy" id="208331"/>
    <lineage>
        <taxon>Eukaryota</taxon>
        <taxon>Metazoa</taxon>
        <taxon>Chordata</taxon>
        <taxon>Craniata</taxon>
        <taxon>Vertebrata</taxon>
        <taxon>Euteleostomi</taxon>
        <taxon>Actinopterygii</taxon>
        <taxon>Neopterygii</taxon>
        <taxon>Teleostei</taxon>
        <taxon>Neoteleostei</taxon>
        <taxon>Acanthomorphata</taxon>
        <taxon>Ovalentaria</taxon>
        <taxon>Atherinomorphae</taxon>
        <taxon>Cyprinodontiformes</taxon>
        <taxon>Goodeidae</taxon>
        <taxon>Characodon</taxon>
    </lineage>
</organism>
<evidence type="ECO:0000313" key="4">
    <source>
        <dbReference type="Proteomes" id="UP001352852"/>
    </source>
</evidence>
<comment type="caution">
    <text evidence="3">The sequence shown here is derived from an EMBL/GenBank/DDBJ whole genome shotgun (WGS) entry which is preliminary data.</text>
</comment>
<feature type="coiled-coil region" evidence="1">
    <location>
        <begin position="143"/>
        <end position="177"/>
    </location>
</feature>
<reference evidence="3 4" key="1">
    <citation type="submission" date="2021-06" db="EMBL/GenBank/DDBJ databases">
        <authorList>
            <person name="Palmer J.M."/>
        </authorList>
    </citation>
    <scope>NUCLEOTIDE SEQUENCE [LARGE SCALE GENOMIC DNA]</scope>
    <source>
        <strain evidence="3 4">CL_MEX2019</strain>
        <tissue evidence="3">Muscle</tissue>
    </source>
</reference>
<protein>
    <submittedName>
        <fullName evidence="3">Uncharacterized protein</fullName>
    </submittedName>
</protein>
<sequence length="190" mass="22275">MTQRWSRHRLACSVDRRFYKQAEKLKAQKVMEVRKQMAWEQERCSIAPRKLQEWCEGSLQADIITFVVAIRSDNTYRLPAFRWASPPKKPQIINHRNRDGESGQERRKPRAEHSKDSQQTEDQCLEEVVLQPTVVPEARVKLGDQQEEKLRKAAEKAEQARAKIERRKQEWAQIEARGRLLGSRGCSGHF</sequence>
<gene>
    <name evidence="3" type="ORF">CHARACLAT_023635</name>
</gene>
<evidence type="ECO:0000256" key="2">
    <source>
        <dbReference type="SAM" id="MobiDB-lite"/>
    </source>
</evidence>
<feature type="region of interest" description="Disordered" evidence="2">
    <location>
        <begin position="87"/>
        <end position="123"/>
    </location>
</feature>
<keyword evidence="4" id="KW-1185">Reference proteome</keyword>
<name>A0ABU7ENE8_9TELE</name>
<evidence type="ECO:0000313" key="3">
    <source>
        <dbReference type="EMBL" id="MED6288149.1"/>
    </source>
</evidence>
<feature type="compositionally biased region" description="Basic and acidic residues" evidence="2">
    <location>
        <begin position="96"/>
        <end position="118"/>
    </location>
</feature>
<accession>A0ABU7ENE8</accession>
<keyword evidence="1" id="KW-0175">Coiled coil</keyword>
<evidence type="ECO:0000256" key="1">
    <source>
        <dbReference type="SAM" id="Coils"/>
    </source>
</evidence>
<proteinExistence type="predicted"/>